<dbReference type="EMBL" id="KN832570">
    <property type="protein sequence ID" value="KII84696.1"/>
    <property type="molecule type" value="Genomic_DNA"/>
</dbReference>
<feature type="non-terminal residue" evidence="1">
    <location>
        <position position="1"/>
    </location>
</feature>
<keyword evidence="2" id="KW-1185">Reference proteome</keyword>
<accession>A0A0C9SL15</accession>
<gene>
    <name evidence="1" type="ORF">PLICRDRAFT_117701</name>
</gene>
<dbReference type="OrthoDB" id="3257543at2759"/>
<dbReference type="AlphaFoldDB" id="A0A0C9SL15"/>
<protein>
    <submittedName>
        <fullName evidence="1">Uncharacterized protein</fullName>
    </submittedName>
</protein>
<sequence length="142" mass="15888">MAALLRSKGVWRIVNGASERPLVSDTVTGAELDKIEKWDLAQEKAAGEIGSHLGSDQRSHVEGLEDDPKKMWDKLLEVHMDKRPGTRFNAYDDLFSIRKRDDESLPALVARVQAAMRDVVNLRPASFTLATLDDELRAMAMI</sequence>
<dbReference type="Pfam" id="PF14223">
    <property type="entry name" value="Retrotran_gag_2"/>
    <property type="match status" value="1"/>
</dbReference>
<organism evidence="1 2">
    <name type="scientific">Plicaturopsis crispa FD-325 SS-3</name>
    <dbReference type="NCBI Taxonomy" id="944288"/>
    <lineage>
        <taxon>Eukaryota</taxon>
        <taxon>Fungi</taxon>
        <taxon>Dikarya</taxon>
        <taxon>Basidiomycota</taxon>
        <taxon>Agaricomycotina</taxon>
        <taxon>Agaricomycetes</taxon>
        <taxon>Agaricomycetidae</taxon>
        <taxon>Amylocorticiales</taxon>
        <taxon>Amylocorticiaceae</taxon>
        <taxon>Plicatura</taxon>
        <taxon>Plicaturopsis crispa</taxon>
    </lineage>
</organism>
<evidence type="ECO:0000313" key="1">
    <source>
        <dbReference type="EMBL" id="KII84696.1"/>
    </source>
</evidence>
<name>A0A0C9SL15_PLICR</name>
<proteinExistence type="predicted"/>
<dbReference type="Proteomes" id="UP000053263">
    <property type="component" value="Unassembled WGS sequence"/>
</dbReference>
<dbReference type="HOGENOM" id="CLU_052380_0_1_1"/>
<reference evidence="1 2" key="1">
    <citation type="submission" date="2014-06" db="EMBL/GenBank/DDBJ databases">
        <title>Evolutionary Origins and Diversification of the Mycorrhizal Mutualists.</title>
        <authorList>
            <consortium name="DOE Joint Genome Institute"/>
            <consortium name="Mycorrhizal Genomics Consortium"/>
            <person name="Kohler A."/>
            <person name="Kuo A."/>
            <person name="Nagy L.G."/>
            <person name="Floudas D."/>
            <person name="Copeland A."/>
            <person name="Barry K.W."/>
            <person name="Cichocki N."/>
            <person name="Veneault-Fourrey C."/>
            <person name="LaButti K."/>
            <person name="Lindquist E.A."/>
            <person name="Lipzen A."/>
            <person name="Lundell T."/>
            <person name="Morin E."/>
            <person name="Murat C."/>
            <person name="Riley R."/>
            <person name="Ohm R."/>
            <person name="Sun H."/>
            <person name="Tunlid A."/>
            <person name="Henrissat B."/>
            <person name="Grigoriev I.V."/>
            <person name="Hibbett D.S."/>
            <person name="Martin F."/>
        </authorList>
    </citation>
    <scope>NUCLEOTIDE SEQUENCE [LARGE SCALE GENOMIC DNA]</scope>
    <source>
        <strain evidence="1 2">FD-325 SS-3</strain>
    </source>
</reference>
<evidence type="ECO:0000313" key="2">
    <source>
        <dbReference type="Proteomes" id="UP000053263"/>
    </source>
</evidence>